<dbReference type="InterPro" id="IPR052516">
    <property type="entry name" value="N-heterocyclic_Hydroxylase"/>
</dbReference>
<evidence type="ECO:0000256" key="1">
    <source>
        <dbReference type="ARBA" id="ARBA00022729"/>
    </source>
</evidence>
<dbReference type="PROSITE" id="PS51318">
    <property type="entry name" value="TAT"/>
    <property type="match status" value="1"/>
</dbReference>
<dbReference type="Pfam" id="PF20256">
    <property type="entry name" value="MoCoBD_2"/>
    <property type="match status" value="2"/>
</dbReference>
<dbReference type="RefSeq" id="WP_132295850.1">
    <property type="nucleotide sequence ID" value="NZ_SMFU01000011.1"/>
</dbReference>
<dbReference type="InterPro" id="IPR006311">
    <property type="entry name" value="TAT_signal"/>
</dbReference>
<dbReference type="OrthoDB" id="9767994at2"/>
<keyword evidence="1" id="KW-0732">Signal</keyword>
<evidence type="ECO:0000256" key="2">
    <source>
        <dbReference type="SAM" id="MobiDB-lite"/>
    </source>
</evidence>
<keyword evidence="5" id="KW-1185">Reference proteome</keyword>
<name>A0A4R1G8Q5_9GAMM</name>
<dbReference type="InterPro" id="IPR019546">
    <property type="entry name" value="TAT_signal_bac_arc"/>
</dbReference>
<dbReference type="GO" id="GO:0016491">
    <property type="term" value="F:oxidoreductase activity"/>
    <property type="evidence" value="ECO:0007669"/>
    <property type="project" value="InterPro"/>
</dbReference>
<dbReference type="Pfam" id="PF02738">
    <property type="entry name" value="MoCoBD_1"/>
    <property type="match status" value="1"/>
</dbReference>
<protein>
    <submittedName>
        <fullName evidence="4">Isoquinoline 1-oxidoreductase beta subunit</fullName>
    </submittedName>
</protein>
<dbReference type="InterPro" id="IPR008274">
    <property type="entry name" value="AldOxase/xan_DH_MoCoBD1"/>
</dbReference>
<proteinExistence type="predicted"/>
<dbReference type="InterPro" id="IPR012368">
    <property type="entry name" value="OxRdtase_Mopterin-bd_su_IorB"/>
</dbReference>
<evidence type="ECO:0000259" key="3">
    <source>
        <dbReference type="SMART" id="SM01008"/>
    </source>
</evidence>
<dbReference type="Gene3D" id="3.30.365.10">
    <property type="entry name" value="Aldehyde oxidase/xanthine dehydrogenase, molybdopterin binding domain"/>
    <property type="match status" value="4"/>
</dbReference>
<dbReference type="SMART" id="SM01008">
    <property type="entry name" value="Ald_Xan_dh_C"/>
    <property type="match status" value="1"/>
</dbReference>
<dbReference type="Proteomes" id="UP000294546">
    <property type="component" value="Unassembled WGS sequence"/>
</dbReference>
<dbReference type="InterPro" id="IPR037165">
    <property type="entry name" value="AldOxase/xan_DH_Mopterin-bd_sf"/>
</dbReference>
<evidence type="ECO:0000313" key="4">
    <source>
        <dbReference type="EMBL" id="TCK04254.1"/>
    </source>
</evidence>
<reference evidence="4 5" key="1">
    <citation type="submission" date="2019-03" db="EMBL/GenBank/DDBJ databases">
        <title>Genomic Encyclopedia of Archaeal and Bacterial Type Strains, Phase II (KMG-II): from individual species to whole genera.</title>
        <authorList>
            <person name="Goeker M."/>
        </authorList>
    </citation>
    <scope>NUCLEOTIDE SEQUENCE [LARGE SCALE GENOMIC DNA]</scope>
    <source>
        <strain evidence="4 5">DSM 27697</strain>
    </source>
</reference>
<dbReference type="PANTHER" id="PTHR47495:SF3">
    <property type="entry name" value="BLR6219 PROTEIN"/>
    <property type="match status" value="1"/>
</dbReference>
<dbReference type="NCBIfam" id="TIGR01409">
    <property type="entry name" value="TAT_signal_seq"/>
    <property type="match status" value="1"/>
</dbReference>
<accession>A0A4R1G8Q5</accession>
<comment type="caution">
    <text evidence="4">The sequence shown here is derived from an EMBL/GenBank/DDBJ whole genome shotgun (WGS) entry which is preliminary data.</text>
</comment>
<feature type="region of interest" description="Disordered" evidence="2">
    <location>
        <begin position="1"/>
        <end position="21"/>
    </location>
</feature>
<organism evidence="4 5">
    <name type="scientific">Marinobacterium mangrovicola</name>
    <dbReference type="NCBI Taxonomy" id="1476959"/>
    <lineage>
        <taxon>Bacteria</taxon>
        <taxon>Pseudomonadati</taxon>
        <taxon>Pseudomonadota</taxon>
        <taxon>Gammaproteobacteria</taxon>
        <taxon>Oceanospirillales</taxon>
        <taxon>Oceanospirillaceae</taxon>
        <taxon>Marinobacterium</taxon>
    </lineage>
</organism>
<dbReference type="PANTHER" id="PTHR47495">
    <property type="entry name" value="ALDEHYDE DEHYDROGENASE"/>
    <property type="match status" value="1"/>
</dbReference>
<dbReference type="EMBL" id="SMFU01000011">
    <property type="protein sequence ID" value="TCK04254.1"/>
    <property type="molecule type" value="Genomic_DNA"/>
</dbReference>
<dbReference type="PIRSF" id="PIRSF036389">
    <property type="entry name" value="IOR_B"/>
    <property type="match status" value="1"/>
</dbReference>
<evidence type="ECO:0000313" key="5">
    <source>
        <dbReference type="Proteomes" id="UP000294546"/>
    </source>
</evidence>
<dbReference type="InterPro" id="IPR000674">
    <property type="entry name" value="Ald_Oxase/Xan_DH_a/b"/>
</dbReference>
<dbReference type="InterPro" id="IPR046867">
    <property type="entry name" value="AldOxase/xan_DH_MoCoBD2"/>
</dbReference>
<gene>
    <name evidence="4" type="ORF">CLV83_3670</name>
</gene>
<dbReference type="SUPFAM" id="SSF56003">
    <property type="entry name" value="Molybdenum cofactor-binding domain"/>
    <property type="match status" value="2"/>
</dbReference>
<dbReference type="AlphaFoldDB" id="A0A4R1G8Q5"/>
<feature type="compositionally biased region" description="Basic and acidic residues" evidence="2">
    <location>
        <begin position="8"/>
        <end position="21"/>
    </location>
</feature>
<dbReference type="Gene3D" id="3.90.1170.50">
    <property type="entry name" value="Aldehyde oxidase/xanthine dehydrogenase, a/b hammerhead"/>
    <property type="match status" value="1"/>
</dbReference>
<sequence length="792" mass="85694">MNSSIFPRKFDSADSTDGKASDVKLANVSRRGFLKGMTAAGALVIAARWTPAFAEEEKKYGGDAMPHGTVDNPDVFITIEPDGTVGLINHRGEMGQGIRTSVAMVMADELGADWDQVVVTQAIAHEEKYGNQNTDGSRSMRQWFDSLRRAGAAARTMLEQAAAKQWGVPVSECKAGVHLVMHTPTQRSLTFGELATAAADLPVPDRDTVTLKSPEEWRYIMRKPEDFPQGEKKQPLAADGMDILTGRAKFAADVTWDNMLYAVIARPPSYGSAVKSYDASAALEVPGVVKVIEMPTATQPSGFEPMGGVAVLAENTWAAIKGRRALTIEWDDEPAGANASYDSKAFRELLEKRSQEPGEVARSTGDIAAAKAGAADALSVNYYAPHMAQAPMEPMAAIVRINGDSADVWTSVQNPQAARDGVAKRLGLEPEKVTVECGLMGGGFGRKAKPDYVFEAADLSKAMDGRPVRVQWTREDDLHNGFFHTVALEHLEAYFDDQGKVSGWLHRSLAPSIGSVFAPNAEHQSAMELGMGIRSMPYDIPAIQQESGEAEGHIRIGWFRAVYNVPHAFAIQSFIAELAHQAGRDHKEFLLELLGPDRKIDPLSQGEVFNYGEDPDKYPINTARYRAVIERATREAGWGKEMPANRGLGLAVHQSFVSYCAVVMDVEVTDAGDVIIHRADIAFDCGPQVNPDRVASQLEGACVMGTGIAMMTEITAKDGVIEQNNFDTYRVPRINQVPKEIHTHAVNNSVDVPMGGVGEPGLPPVAPALCNAIFAASGKRIRSLPVADQLKS</sequence>
<feature type="domain" description="Aldehyde oxidase/xanthine dehydrogenase a/b hammerhead" evidence="3">
    <location>
        <begin position="245"/>
        <end position="334"/>
    </location>
</feature>